<protein>
    <submittedName>
        <fullName evidence="1">Uncharacterized protein</fullName>
    </submittedName>
</protein>
<sequence>MSRFRFYIFPRLCLALSALVLLGGLWVLWLSMGRPMPTQGLACRQAETARFLPHGTTSASGPLRYENGVWFGKADAWAVRRAGDSFTLMELERTAGLLWRSEAIMDITPSRWGEAIWAFPAGLDYYDVFQEGSLDSETWSEFTPVAVSDDPRVAQVEVTAVWVGDEERDAPAAALAERGVTAWLSPAGDGVWSGPSLSIRFYSPGAASRSSILLLSCRGYDTDGELVAFCD</sequence>
<dbReference type="EMBL" id="ADLO01000080">
    <property type="protein sequence ID" value="KGF54733.1"/>
    <property type="molecule type" value="Genomic_DNA"/>
</dbReference>
<dbReference type="RefSeq" id="WP_009258861.1">
    <property type="nucleotide sequence ID" value="NZ_KN174163.1"/>
</dbReference>
<name>A0A096B5P9_FLAPL</name>
<gene>
    <name evidence="1" type="ORF">HMPREF9460_02541</name>
</gene>
<dbReference type="Proteomes" id="UP000029585">
    <property type="component" value="Unassembled WGS sequence"/>
</dbReference>
<comment type="caution">
    <text evidence="1">The sequence shown here is derived from an EMBL/GenBank/DDBJ whole genome shotgun (WGS) entry which is preliminary data.</text>
</comment>
<evidence type="ECO:0000313" key="2">
    <source>
        <dbReference type="Proteomes" id="UP000029585"/>
    </source>
</evidence>
<reference evidence="1 2" key="1">
    <citation type="submission" date="2011-08" db="EMBL/GenBank/DDBJ databases">
        <title>The Genome Sequence of Clostridium orbiscindens 1_3_50AFAA.</title>
        <authorList>
            <consortium name="The Broad Institute Genome Sequencing Platform"/>
            <person name="Earl A."/>
            <person name="Ward D."/>
            <person name="Feldgarden M."/>
            <person name="Gevers D."/>
            <person name="Daigneault M."/>
            <person name="Strauss J."/>
            <person name="Allen-Vercoe E."/>
            <person name="Young S.K."/>
            <person name="Zeng Q."/>
            <person name="Gargeya S."/>
            <person name="Fitzgerald M."/>
            <person name="Haas B."/>
            <person name="Abouelleil A."/>
            <person name="Alvarado L."/>
            <person name="Arachchi H.M."/>
            <person name="Berlin A."/>
            <person name="Brown A."/>
            <person name="Chapman S.B."/>
            <person name="Chen Z."/>
            <person name="Dunbar C."/>
            <person name="Freedman E."/>
            <person name="Gearin G."/>
            <person name="Gellesch M."/>
            <person name="Goldberg J."/>
            <person name="Griggs A."/>
            <person name="Gujja S."/>
            <person name="Heiman D."/>
            <person name="Howarth C."/>
            <person name="Larson L."/>
            <person name="Lui A."/>
            <person name="MacDonald P.J.P."/>
            <person name="Montmayeur A."/>
            <person name="Murphy C."/>
            <person name="Neiman D."/>
            <person name="Pearson M."/>
            <person name="Priest M."/>
            <person name="Roberts A."/>
            <person name="Saif S."/>
            <person name="Shea T."/>
            <person name="Shenoy N."/>
            <person name="Sisk P."/>
            <person name="Stolte C."/>
            <person name="Sykes S."/>
            <person name="Wortman J."/>
            <person name="Nusbaum C."/>
            <person name="Birren B."/>
        </authorList>
    </citation>
    <scope>NUCLEOTIDE SEQUENCE [LARGE SCALE GENOMIC DNA]</scope>
    <source>
        <strain evidence="1 2">1_3_50AFAA</strain>
    </source>
</reference>
<accession>A0A096B5P9</accession>
<evidence type="ECO:0000313" key="1">
    <source>
        <dbReference type="EMBL" id="KGF54733.1"/>
    </source>
</evidence>
<dbReference type="AlphaFoldDB" id="A0A096B5P9"/>
<proteinExistence type="predicted"/>
<dbReference type="PATRIC" id="fig|742738.3.peg.2607"/>
<keyword evidence="2" id="KW-1185">Reference proteome</keyword>
<dbReference type="HOGENOM" id="CLU_1198094_0_0_9"/>
<organism evidence="1 2">
    <name type="scientific">Flavonifractor plautii 1_3_50AFAA</name>
    <dbReference type="NCBI Taxonomy" id="742738"/>
    <lineage>
        <taxon>Bacteria</taxon>
        <taxon>Bacillati</taxon>
        <taxon>Bacillota</taxon>
        <taxon>Clostridia</taxon>
        <taxon>Eubacteriales</taxon>
        <taxon>Oscillospiraceae</taxon>
        <taxon>Flavonifractor</taxon>
    </lineage>
</organism>